<name>A0A8K9WNH5_ONCMY</name>
<dbReference type="InterPro" id="IPR027967">
    <property type="entry name" value="DUF4612"/>
</dbReference>
<dbReference type="GeneTree" id="ENSGT00940000164993"/>
<organism evidence="2 3">
    <name type="scientific">Oncorhynchus mykiss</name>
    <name type="common">Rainbow trout</name>
    <name type="synonym">Salmo gairdneri</name>
    <dbReference type="NCBI Taxonomy" id="8022"/>
    <lineage>
        <taxon>Eukaryota</taxon>
        <taxon>Metazoa</taxon>
        <taxon>Chordata</taxon>
        <taxon>Craniata</taxon>
        <taxon>Vertebrata</taxon>
        <taxon>Euteleostomi</taxon>
        <taxon>Actinopterygii</taxon>
        <taxon>Neopterygii</taxon>
        <taxon>Teleostei</taxon>
        <taxon>Protacanthopterygii</taxon>
        <taxon>Salmoniformes</taxon>
        <taxon>Salmonidae</taxon>
        <taxon>Salmoninae</taxon>
        <taxon>Oncorhynchus</taxon>
    </lineage>
</organism>
<dbReference type="Proteomes" id="UP000694395">
    <property type="component" value="Chromosome 30"/>
</dbReference>
<evidence type="ECO:0000256" key="1">
    <source>
        <dbReference type="SAM" id="MobiDB-lite"/>
    </source>
</evidence>
<reference evidence="2" key="2">
    <citation type="submission" date="2025-08" db="UniProtKB">
        <authorList>
            <consortium name="Ensembl"/>
        </authorList>
    </citation>
    <scope>IDENTIFICATION</scope>
</reference>
<reference evidence="2" key="1">
    <citation type="submission" date="2020-07" db="EMBL/GenBank/DDBJ databases">
        <title>A long reads based de novo assembly of the rainbow trout Arlee double haploid line genome.</title>
        <authorList>
            <person name="Gao G."/>
            <person name="Palti Y."/>
        </authorList>
    </citation>
    <scope>NUCLEOTIDE SEQUENCE [LARGE SCALE GENOMIC DNA]</scope>
</reference>
<dbReference type="Pfam" id="PF15389">
    <property type="entry name" value="DUF4612"/>
    <property type="match status" value="1"/>
</dbReference>
<dbReference type="PANTHER" id="PTHR14974">
    <property type="entry name" value="SIMILAR TO RIKEN CDNA 1700025G04 GENE"/>
    <property type="match status" value="1"/>
</dbReference>
<feature type="region of interest" description="Disordered" evidence="1">
    <location>
        <begin position="1"/>
        <end position="26"/>
    </location>
</feature>
<dbReference type="Ensembl" id="ENSOMYT00000126050.1">
    <property type="protein sequence ID" value="ENSOMYP00000112874.1"/>
    <property type="gene ID" value="ENSOMYG00000002527.2"/>
</dbReference>
<reference evidence="2" key="3">
    <citation type="submission" date="2025-09" db="UniProtKB">
        <authorList>
            <consortium name="Ensembl"/>
        </authorList>
    </citation>
    <scope>IDENTIFICATION</scope>
</reference>
<gene>
    <name evidence="2" type="primary">LOC110521490</name>
</gene>
<accession>A0A8K9WNH5</accession>
<keyword evidence="3" id="KW-1185">Reference proteome</keyword>
<evidence type="ECO:0000313" key="2">
    <source>
        <dbReference type="Ensembl" id="ENSOMYP00000112874.1"/>
    </source>
</evidence>
<dbReference type="AlphaFoldDB" id="A0A8K9WNH5"/>
<protein>
    <submittedName>
        <fullName evidence="2">Uncharacterized protein</fullName>
    </submittedName>
</protein>
<evidence type="ECO:0000313" key="3">
    <source>
        <dbReference type="Proteomes" id="UP000694395"/>
    </source>
</evidence>
<proteinExistence type="predicted"/>
<sequence>MGCTSAKQVSAVPSDEEGRGKAYSNGDLFSDEYKMKGVEEVKYMRGEEDRVNARNQENLVREETHTHTHVCLSDCPSTCNKQFSLTAHQHIQTDSVCAQCTPPHKTPHTHTQRCTRYTNANTHSRGASQAGRDSVLVCMECRSFIRLF</sequence>
<dbReference type="PANTHER" id="PTHR14974:SF3">
    <property type="entry name" value="SIMILAR TO RIKEN CDNA 1700025G04 GENE"/>
    <property type="match status" value="1"/>
</dbReference>